<dbReference type="PANTHER" id="PTHR43461:SF1">
    <property type="entry name" value="TRANSMEMBRANE PROTEIN 256"/>
    <property type="match status" value="1"/>
</dbReference>
<feature type="transmembrane region" description="Helical" evidence="6">
    <location>
        <begin position="74"/>
        <end position="97"/>
    </location>
</feature>
<dbReference type="OrthoDB" id="9802121at2"/>
<dbReference type="Proteomes" id="UP000238442">
    <property type="component" value="Chromosome"/>
</dbReference>
<proteinExistence type="inferred from homology"/>
<evidence type="ECO:0000256" key="5">
    <source>
        <dbReference type="ARBA" id="ARBA00023136"/>
    </source>
</evidence>
<evidence type="ECO:0000256" key="4">
    <source>
        <dbReference type="ARBA" id="ARBA00022989"/>
    </source>
</evidence>
<feature type="transmembrane region" description="Helical" evidence="6">
    <location>
        <begin position="103"/>
        <end position="124"/>
    </location>
</feature>
<evidence type="ECO:0000313" key="8">
    <source>
        <dbReference type="Proteomes" id="UP000238442"/>
    </source>
</evidence>
<feature type="transmembrane region" description="Helical" evidence="6">
    <location>
        <begin position="50"/>
        <end position="67"/>
    </location>
</feature>
<name>A0A2S0HW39_9FLAO</name>
<dbReference type="AlphaFoldDB" id="A0A2S0HW39"/>
<keyword evidence="3 6" id="KW-0812">Transmembrane</keyword>
<dbReference type="KEGG" id="aue:C5O00_06705"/>
<keyword evidence="4 6" id="KW-1133">Transmembrane helix</keyword>
<sequence length="132" mass="14371">MIQFDKKITVTASLLAALTIGIGAFGAHGLEKLVEGDALASFETGVRYQMYHVIALLILGFATVIPARIRKWVFWLFLGGIVLFSGSIYLLALRTLFSFDLSFLGPVTPVGGLLLIIGWLRLAYGLLTINRG</sequence>
<dbReference type="GO" id="GO:0005886">
    <property type="term" value="C:plasma membrane"/>
    <property type="evidence" value="ECO:0007669"/>
    <property type="project" value="TreeGrafter"/>
</dbReference>
<dbReference type="InterPro" id="IPR006696">
    <property type="entry name" value="DUF423"/>
</dbReference>
<reference evidence="7 8" key="1">
    <citation type="submission" date="2018-02" db="EMBL/GenBank/DDBJ databases">
        <title>Genomic analysis of the strain RR4-38 isolated from a seawater recirculating aquaculture system.</title>
        <authorList>
            <person name="Kim Y.-S."/>
            <person name="Jang Y.H."/>
            <person name="Kim K.-H."/>
        </authorList>
    </citation>
    <scope>NUCLEOTIDE SEQUENCE [LARGE SCALE GENOMIC DNA]</scope>
    <source>
        <strain evidence="7 8">RR4-38</strain>
    </source>
</reference>
<dbReference type="EMBL" id="CP027062">
    <property type="protein sequence ID" value="AVI50879.1"/>
    <property type="molecule type" value="Genomic_DNA"/>
</dbReference>
<evidence type="ECO:0000256" key="2">
    <source>
        <dbReference type="ARBA" id="ARBA00009694"/>
    </source>
</evidence>
<accession>A0A2S0HW39</accession>
<protein>
    <submittedName>
        <fullName evidence="7">DUF423 domain-containing protein</fullName>
    </submittedName>
</protein>
<keyword evidence="8" id="KW-1185">Reference proteome</keyword>
<dbReference type="Pfam" id="PF04241">
    <property type="entry name" value="DUF423"/>
    <property type="match status" value="1"/>
</dbReference>
<evidence type="ECO:0000313" key="7">
    <source>
        <dbReference type="EMBL" id="AVI50879.1"/>
    </source>
</evidence>
<comment type="similarity">
    <text evidence="2">Belongs to the UPF0382 family.</text>
</comment>
<dbReference type="RefSeq" id="WP_105216040.1">
    <property type="nucleotide sequence ID" value="NZ_CP027062.1"/>
</dbReference>
<keyword evidence="5 6" id="KW-0472">Membrane</keyword>
<organism evidence="7 8">
    <name type="scientific">Pukyongia salina</name>
    <dbReference type="NCBI Taxonomy" id="2094025"/>
    <lineage>
        <taxon>Bacteria</taxon>
        <taxon>Pseudomonadati</taxon>
        <taxon>Bacteroidota</taxon>
        <taxon>Flavobacteriia</taxon>
        <taxon>Flavobacteriales</taxon>
        <taxon>Flavobacteriaceae</taxon>
        <taxon>Pukyongia</taxon>
    </lineage>
</organism>
<evidence type="ECO:0000256" key="6">
    <source>
        <dbReference type="SAM" id="Phobius"/>
    </source>
</evidence>
<gene>
    <name evidence="7" type="ORF">C5O00_06705</name>
</gene>
<dbReference type="PANTHER" id="PTHR43461">
    <property type="entry name" value="TRANSMEMBRANE PROTEIN 256"/>
    <property type="match status" value="1"/>
</dbReference>
<evidence type="ECO:0000256" key="3">
    <source>
        <dbReference type="ARBA" id="ARBA00022692"/>
    </source>
</evidence>
<evidence type="ECO:0000256" key="1">
    <source>
        <dbReference type="ARBA" id="ARBA00004141"/>
    </source>
</evidence>
<comment type="subcellular location">
    <subcellularLocation>
        <location evidence="1">Membrane</location>
        <topology evidence="1">Multi-pass membrane protein</topology>
    </subcellularLocation>
</comment>